<dbReference type="PRINTS" id="PR00867">
    <property type="entry name" value="DNAPOLG"/>
</dbReference>
<comment type="function">
    <text evidence="14">Involved in the replication of mitochondrial DNA.</text>
</comment>
<keyword evidence="9" id="KW-0239">DNA-directed DNA polymerase</keyword>
<dbReference type="GO" id="GO:0003887">
    <property type="term" value="F:DNA-directed DNA polymerase activity"/>
    <property type="evidence" value="ECO:0007669"/>
    <property type="project" value="UniProtKB-KW"/>
</dbReference>
<evidence type="ECO:0000256" key="2">
    <source>
        <dbReference type="ARBA" id="ARBA00004173"/>
    </source>
</evidence>
<evidence type="ECO:0000256" key="13">
    <source>
        <dbReference type="ARBA" id="ARBA00049244"/>
    </source>
</evidence>
<dbReference type="InterPro" id="IPR047580">
    <property type="entry name" value="POLG_palm_dom"/>
</dbReference>
<name>G9A052_TORDE</name>
<dbReference type="CDD" id="cd08641">
    <property type="entry name" value="DNA_pol_gammaA"/>
    <property type="match status" value="1"/>
</dbReference>
<sequence length="1311" mass="149007">MVGYVVPPPPLARRASRGPLLSGVVRIRRIYRYRCYSKALGNFKEEPRINPVGIQYLSKSLHNQLFGHKKHSKKEDAMSHAEQKALVNLSKQFLKNFDLLGKKTSISEPISFELPKLQGKSLDEHFQKLGHYASEPYKTMCTKKFRDIVPRPKKWLKKPGWTRYEPGKDPQEVPSPLEDTLVFDVETMYMISSYPTLAVALSDKAWYLWCSPFICGSENFEHLIPMDSLDRTRVIIGHNVGYDRARVLDEYNFKPSKAFYLDTQSLHVASSGLCSRQRPQFVKNKKLRQSIESDEQAATDLSIETLEEDPWLNLSAMNSLHDVAFLHCGIRMNKEPREFFSTTDKNDIINNFQQLTNYCATDVEVTSKVFDKVFPLFLEKCPHPVSFGALRSLSSCILPTRHNKWDTYLKSSEKVYQESKQDIEKKIIKIVDNTLKSIKSERFMETINNDPWLRQLDWTIKPLKLTKKGVPVKNQKLPDHPEWYRSLFPNKNAATPHITIKSRSIPIFFRLSWEGSPVIWTNDNGWCFAVQKSLKDEYKAKNYILADEPAMEQYLQEISQKNPAAAENHVLFKIPHPNGPENNCTTLLSKPYIHFFEKGILTSESEFAHDALKINSCGSYWMSARERILSQFVVPQSSFPNAFKPLKDGKEKFEDHEDLGIILPTVIPMGTVTRRAVENTWLTASNAKSNRIGSELKAQIEAPKGYCFVGADVDSEELWIASLVSDSVFNIHGGTAIGWMCLEGSKNEGTDLHTKTAQILGCSRSEAKIFNYGRIYGAGVKFAAQLLKKFNPSLPDEEAKSIANKLYESTKGKTKTSKIFKKFWYGGSESILFNKLESIAEQDEPKTPVLGCGITFSLMKKNLGTSSFLPSRINWAIQSSGVDYLHLLSCSMHYLISKYNINARLSISIHDEIRFLVAEEDKYRAAMALQVSNIWTRAIFCEQMGIDDLPQNCAFFSLVDIDHVMRKEVDMDCVTPSNPVPIPHGETIDMRKLLEVSGSSLQSPNETVSVSHFPYEYREPVFAEYNKAYSKEFWKYLLKMQVQNTKWKVNALESAYVQEVTNKEFEQKVRPKPYGVLDYLKELKKGKKRKITVMDNRPFENAEDWIAYSKEVESGTAGTPKERRYAATSSKRNSVPSAITNESNLVTPSRIAVSHDPINACLSADATAGRAGSTEGQDQLLVDQSAAPRKTRLAQPEMVDQPPKTSSSWTNSKGKSKPRLLGGRKAYDFFHEQIDLSQLDTIEMERRLSKINIGAVVEDVISDAPPTLSKTTRAKRSRTKKLVKNKCNENETRQMFNDANGSSRHDVHGQY</sequence>
<evidence type="ECO:0000313" key="19">
    <source>
        <dbReference type="Proteomes" id="UP000005627"/>
    </source>
</evidence>
<feature type="region of interest" description="Disordered" evidence="16">
    <location>
        <begin position="1190"/>
        <end position="1220"/>
    </location>
</feature>
<dbReference type="InterPro" id="IPR041336">
    <property type="entry name" value="DNApol_Exo"/>
</dbReference>
<dbReference type="EC" id="2.7.7.7" evidence="4"/>
<dbReference type="InterPro" id="IPR002297">
    <property type="entry name" value="DNA-dir_DNA_pol_A_mt"/>
</dbReference>
<dbReference type="InterPro" id="IPR019760">
    <property type="entry name" value="DNA-dir_DNA_pol_A_CS"/>
</dbReference>
<dbReference type="SUPFAM" id="SSF56672">
    <property type="entry name" value="DNA/RNA polymerases"/>
    <property type="match status" value="1"/>
</dbReference>
<dbReference type="Gene3D" id="1.10.150.20">
    <property type="entry name" value="5' to 3' exonuclease, C-terminal subdomain"/>
    <property type="match status" value="1"/>
</dbReference>
<evidence type="ECO:0000256" key="9">
    <source>
        <dbReference type="ARBA" id="ARBA00022932"/>
    </source>
</evidence>
<dbReference type="GO" id="GO:0032043">
    <property type="term" value="P:mitochondrial DNA catabolic process"/>
    <property type="evidence" value="ECO:0007669"/>
    <property type="project" value="EnsemblFungi"/>
</dbReference>
<dbReference type="SMART" id="SM00482">
    <property type="entry name" value="POLAc"/>
    <property type="match status" value="1"/>
</dbReference>
<proteinExistence type="inferred from homology"/>
<dbReference type="KEGG" id="tdl:TDEL_0H03870"/>
<dbReference type="GO" id="GO:0008408">
    <property type="term" value="F:3'-5' exonuclease activity"/>
    <property type="evidence" value="ECO:0007669"/>
    <property type="project" value="EnsemblFungi"/>
</dbReference>
<dbReference type="InterPro" id="IPR043502">
    <property type="entry name" value="DNA/RNA_pol_sf"/>
</dbReference>
<dbReference type="PANTHER" id="PTHR10267">
    <property type="entry name" value="DNA POLYMERASE SUBUNIT GAMMA-1"/>
    <property type="match status" value="1"/>
</dbReference>
<dbReference type="Gene3D" id="3.30.70.370">
    <property type="match status" value="1"/>
</dbReference>
<accession>G9A052</accession>
<evidence type="ECO:0000256" key="15">
    <source>
        <dbReference type="ARBA" id="ARBA00069489"/>
    </source>
</evidence>
<dbReference type="GO" id="GO:0006264">
    <property type="term" value="P:mitochondrial DNA replication"/>
    <property type="evidence" value="ECO:0007669"/>
    <property type="project" value="EnsemblFungi"/>
</dbReference>
<dbReference type="Proteomes" id="UP000005627">
    <property type="component" value="Chromosome 8"/>
</dbReference>
<evidence type="ECO:0000259" key="17">
    <source>
        <dbReference type="SMART" id="SM00482"/>
    </source>
</evidence>
<dbReference type="GO" id="GO:0006995">
    <property type="term" value="P:cellular response to nitrogen starvation"/>
    <property type="evidence" value="ECO:0007669"/>
    <property type="project" value="EnsemblFungi"/>
</dbReference>
<dbReference type="Pfam" id="PF00476">
    <property type="entry name" value="DNA_pol_A"/>
    <property type="match status" value="1"/>
</dbReference>
<dbReference type="HOGENOM" id="CLU_001524_2_1_1"/>
<dbReference type="FunFam" id="3.30.420.390:FF:000003">
    <property type="entry name" value="DNA polymerase gamma, mitochondrial"/>
    <property type="match status" value="1"/>
</dbReference>
<keyword evidence="11" id="KW-0496">Mitochondrion</keyword>
<dbReference type="EMBL" id="HE616749">
    <property type="protein sequence ID" value="CCE94246.1"/>
    <property type="molecule type" value="Genomic_DNA"/>
</dbReference>
<evidence type="ECO:0000256" key="4">
    <source>
        <dbReference type="ARBA" id="ARBA00012417"/>
    </source>
</evidence>
<organism evidence="18 19">
    <name type="scientific">Torulaspora delbrueckii</name>
    <name type="common">Yeast</name>
    <name type="synonym">Candida colliculosa</name>
    <dbReference type="NCBI Taxonomy" id="4950"/>
    <lineage>
        <taxon>Eukaryota</taxon>
        <taxon>Fungi</taxon>
        <taxon>Dikarya</taxon>
        <taxon>Ascomycota</taxon>
        <taxon>Saccharomycotina</taxon>
        <taxon>Saccharomycetes</taxon>
        <taxon>Saccharomycetales</taxon>
        <taxon>Saccharomycetaceae</taxon>
        <taxon>Torulaspora</taxon>
    </lineage>
</organism>
<evidence type="ECO:0000256" key="8">
    <source>
        <dbReference type="ARBA" id="ARBA00022842"/>
    </source>
</evidence>
<dbReference type="GeneID" id="11501568"/>
<protein>
    <recommendedName>
        <fullName evidence="15">DNA polymerase gamma</fullName>
        <ecNumber evidence="4">2.7.7.7</ecNumber>
    </recommendedName>
    <alternativeName>
        <fullName evidence="12">Mitochondrial DNA polymerase catalytic subunit</fullName>
    </alternativeName>
</protein>
<evidence type="ECO:0000256" key="11">
    <source>
        <dbReference type="ARBA" id="ARBA00023128"/>
    </source>
</evidence>
<dbReference type="InParanoid" id="G9A052"/>
<keyword evidence="5" id="KW-0808">Transferase</keyword>
<dbReference type="eggNOG" id="KOG3657">
    <property type="taxonomic scope" value="Eukaryota"/>
</dbReference>
<comment type="subcellular location">
    <subcellularLocation>
        <location evidence="2">Mitochondrion</location>
    </subcellularLocation>
</comment>
<dbReference type="RefSeq" id="XP_003683457.1">
    <property type="nucleotide sequence ID" value="XM_003683409.1"/>
</dbReference>
<evidence type="ECO:0000256" key="10">
    <source>
        <dbReference type="ARBA" id="ARBA00023125"/>
    </source>
</evidence>
<dbReference type="InterPro" id="IPR012337">
    <property type="entry name" value="RNaseH-like_sf"/>
</dbReference>
<dbReference type="PANTHER" id="PTHR10267:SF0">
    <property type="entry name" value="DNA POLYMERASE SUBUNIT GAMMA-1"/>
    <property type="match status" value="1"/>
</dbReference>
<feature type="compositionally biased region" description="Polar residues" evidence="16">
    <location>
        <begin position="1203"/>
        <end position="1213"/>
    </location>
</feature>
<dbReference type="InterPro" id="IPR001098">
    <property type="entry name" value="DNA-dir_DNA_pol_A_palm_dom"/>
</dbReference>
<dbReference type="Gene3D" id="3.30.420.390">
    <property type="match status" value="2"/>
</dbReference>
<evidence type="ECO:0000256" key="3">
    <source>
        <dbReference type="ARBA" id="ARBA00007705"/>
    </source>
</evidence>
<evidence type="ECO:0000256" key="12">
    <source>
        <dbReference type="ARBA" id="ARBA00031966"/>
    </source>
</evidence>
<evidence type="ECO:0000256" key="16">
    <source>
        <dbReference type="SAM" id="MobiDB-lite"/>
    </source>
</evidence>
<evidence type="ECO:0000313" key="18">
    <source>
        <dbReference type="EMBL" id="CCE94246.1"/>
    </source>
</evidence>
<evidence type="ECO:0000256" key="1">
    <source>
        <dbReference type="ARBA" id="ARBA00001946"/>
    </source>
</evidence>
<dbReference type="SUPFAM" id="SSF53098">
    <property type="entry name" value="Ribonuclease H-like"/>
    <property type="match status" value="1"/>
</dbReference>
<dbReference type="FunCoup" id="G9A052">
    <property type="interactions" value="821"/>
</dbReference>
<keyword evidence="6" id="KW-0548">Nucleotidyltransferase</keyword>
<dbReference type="Pfam" id="PF18136">
    <property type="entry name" value="DNApol_Exo"/>
    <property type="match status" value="1"/>
</dbReference>
<dbReference type="OrthoDB" id="5588663at2759"/>
<gene>
    <name evidence="18" type="primary">TDEL0H03870</name>
    <name evidence="18" type="ORF">TDEL_0H03870</name>
</gene>
<dbReference type="GO" id="GO:0005760">
    <property type="term" value="C:gamma DNA polymerase complex"/>
    <property type="evidence" value="ECO:0007669"/>
    <property type="project" value="InterPro"/>
</dbReference>
<evidence type="ECO:0000256" key="5">
    <source>
        <dbReference type="ARBA" id="ARBA00022679"/>
    </source>
</evidence>
<comment type="cofactor">
    <cofactor evidence="1">
        <name>Mg(2+)</name>
        <dbReference type="ChEBI" id="CHEBI:18420"/>
    </cofactor>
</comment>
<keyword evidence="7" id="KW-0235">DNA replication</keyword>
<reference evidence="18 19" key="1">
    <citation type="journal article" date="2011" name="Proc. Natl. Acad. Sci. U.S.A.">
        <title>Evolutionary erosion of yeast sex chromosomes by mating-type switching accidents.</title>
        <authorList>
            <person name="Gordon J.L."/>
            <person name="Armisen D."/>
            <person name="Proux-Wera E."/>
            <person name="Oheigeartaigh S.S."/>
            <person name="Byrne K.P."/>
            <person name="Wolfe K.H."/>
        </authorList>
    </citation>
    <scope>NUCLEOTIDE SEQUENCE [LARGE SCALE GENOMIC DNA]</scope>
    <source>
        <strain evidence="19">ATCC 10662 / CBS 1146 / NBRC 0425 / NCYC 2629 / NRRL Y-866</strain>
    </source>
</reference>
<dbReference type="FunFam" id="1.10.150.20:FF:000035">
    <property type="entry name" value="DNA polymerase gamma, mitochondrial"/>
    <property type="match status" value="1"/>
</dbReference>
<feature type="domain" description="DNA-directed DNA polymerase family A palm" evidence="17">
    <location>
        <begin position="693"/>
        <end position="921"/>
    </location>
</feature>
<dbReference type="STRING" id="1076872.G9A052"/>
<dbReference type="PROSITE" id="PS00447">
    <property type="entry name" value="DNA_POLYMERASE_A"/>
    <property type="match status" value="1"/>
</dbReference>
<keyword evidence="19" id="KW-1185">Reference proteome</keyword>
<evidence type="ECO:0000256" key="7">
    <source>
        <dbReference type="ARBA" id="ARBA00022705"/>
    </source>
</evidence>
<evidence type="ECO:0000256" key="6">
    <source>
        <dbReference type="ARBA" id="ARBA00022695"/>
    </source>
</evidence>
<comment type="catalytic activity">
    <reaction evidence="13">
        <text>DNA(n) + a 2'-deoxyribonucleoside 5'-triphosphate = DNA(n+1) + diphosphate</text>
        <dbReference type="Rhea" id="RHEA:22508"/>
        <dbReference type="Rhea" id="RHEA-COMP:17339"/>
        <dbReference type="Rhea" id="RHEA-COMP:17340"/>
        <dbReference type="ChEBI" id="CHEBI:33019"/>
        <dbReference type="ChEBI" id="CHEBI:61560"/>
        <dbReference type="ChEBI" id="CHEBI:173112"/>
        <dbReference type="EC" id="2.7.7.7"/>
    </reaction>
</comment>
<comment type="similarity">
    <text evidence="3">Belongs to the DNA polymerase type-A family.</text>
</comment>
<keyword evidence="8" id="KW-0460">Magnesium</keyword>
<dbReference type="GO" id="GO:0003677">
    <property type="term" value="F:DNA binding"/>
    <property type="evidence" value="ECO:0007669"/>
    <property type="project" value="UniProtKB-KW"/>
</dbReference>
<keyword evidence="10" id="KW-0238">DNA-binding</keyword>
<evidence type="ECO:0000256" key="14">
    <source>
        <dbReference type="ARBA" id="ARBA00057053"/>
    </source>
</evidence>